<dbReference type="AlphaFoldDB" id="X6LM31"/>
<sequence length="138" mass="17098">MLNLFDLIECKHWKMFSILLYLLNTIVFIIIHDINPFYFESEYYLKLKILLLSLKFFKEYNNRYRKGKKCFKFERQTQSKNNSFDQSAIEINYLWSILNNFDSIFLFLFLLFNVEQYYSRLQKKLNPKMPLYEDDRFS</sequence>
<evidence type="ECO:0000256" key="1">
    <source>
        <dbReference type="SAM" id="Phobius"/>
    </source>
</evidence>
<accession>X6LM31</accession>
<reference evidence="2 3" key="1">
    <citation type="journal article" date="2013" name="Curr. Biol.">
        <title>The Genome of the Foraminiferan Reticulomyxa filosa.</title>
        <authorList>
            <person name="Glockner G."/>
            <person name="Hulsmann N."/>
            <person name="Schleicher M."/>
            <person name="Noegel A.A."/>
            <person name="Eichinger L."/>
            <person name="Gallinger C."/>
            <person name="Pawlowski J."/>
            <person name="Sierra R."/>
            <person name="Euteneuer U."/>
            <person name="Pillet L."/>
            <person name="Moustafa A."/>
            <person name="Platzer M."/>
            <person name="Groth M."/>
            <person name="Szafranski K."/>
            <person name="Schliwa M."/>
        </authorList>
    </citation>
    <scope>NUCLEOTIDE SEQUENCE [LARGE SCALE GENOMIC DNA]</scope>
</reference>
<evidence type="ECO:0000313" key="3">
    <source>
        <dbReference type="Proteomes" id="UP000023152"/>
    </source>
</evidence>
<organism evidence="2 3">
    <name type="scientific">Reticulomyxa filosa</name>
    <dbReference type="NCBI Taxonomy" id="46433"/>
    <lineage>
        <taxon>Eukaryota</taxon>
        <taxon>Sar</taxon>
        <taxon>Rhizaria</taxon>
        <taxon>Retaria</taxon>
        <taxon>Foraminifera</taxon>
        <taxon>Monothalamids</taxon>
        <taxon>Reticulomyxidae</taxon>
        <taxon>Reticulomyxa</taxon>
    </lineage>
</organism>
<name>X6LM31_RETFI</name>
<keyword evidence="1" id="KW-0812">Transmembrane</keyword>
<proteinExistence type="predicted"/>
<keyword evidence="1" id="KW-1133">Transmembrane helix</keyword>
<evidence type="ECO:0000313" key="2">
    <source>
        <dbReference type="EMBL" id="ETO01785.1"/>
    </source>
</evidence>
<feature type="transmembrane region" description="Helical" evidence="1">
    <location>
        <begin position="93"/>
        <end position="114"/>
    </location>
</feature>
<keyword evidence="1" id="KW-0472">Membrane</keyword>
<comment type="caution">
    <text evidence="2">The sequence shown here is derived from an EMBL/GenBank/DDBJ whole genome shotgun (WGS) entry which is preliminary data.</text>
</comment>
<protein>
    <submittedName>
        <fullName evidence="2">Uncharacterized protein</fullName>
    </submittedName>
</protein>
<dbReference type="EMBL" id="ASPP01037418">
    <property type="protein sequence ID" value="ETO01785.1"/>
    <property type="molecule type" value="Genomic_DNA"/>
</dbReference>
<feature type="transmembrane region" description="Helical" evidence="1">
    <location>
        <begin position="12"/>
        <end position="31"/>
    </location>
</feature>
<keyword evidence="3" id="KW-1185">Reference proteome</keyword>
<dbReference type="Proteomes" id="UP000023152">
    <property type="component" value="Unassembled WGS sequence"/>
</dbReference>
<gene>
    <name evidence="2" type="ORF">RFI_35654</name>
</gene>